<keyword evidence="8 11" id="KW-0460">Magnesium</keyword>
<evidence type="ECO:0000256" key="11">
    <source>
        <dbReference type="PIRNR" id="PIRNR006268"/>
    </source>
</evidence>
<feature type="signal peptide" evidence="12">
    <location>
        <begin position="1"/>
        <end position="25"/>
    </location>
</feature>
<sequence length="304" mass="31389">MLNRRRFLTISAASLAMASPVRSGAAGVYTWSGIALGARATIRIAHPDAAAICARAAAEIDRLEDVFSLYRVDSALMRLNAAGQIDAPPPELLECLTIAGAVHRATGGLFDPTVQPLWALWAERSVAGGRPAAEDLAAVRAIGGWSDLRLDAAQVAVLPGMALTLNGIAQGYIADRVATLLEAEGLSDVLIDTGEFRAIGGHPEGGDWPVRLAEGGAVNLRSRALATSAPLGTVFDAEGQAGHILDPRAGLPAAAKWRAVSISAPSAALADALSTAACMASDVDEIAGWLSRFEDARCEAAVPV</sequence>
<evidence type="ECO:0000256" key="12">
    <source>
        <dbReference type="SAM" id="SignalP"/>
    </source>
</evidence>
<dbReference type="RefSeq" id="WP_263722427.1">
    <property type="nucleotide sequence ID" value="NZ_JAOWLA010000013.1"/>
</dbReference>
<comment type="caution">
    <text evidence="13">The sequence shown here is derived from an EMBL/GenBank/DDBJ whole genome shotgun (WGS) entry which is preliminary data.</text>
</comment>
<dbReference type="PANTHER" id="PTHR30040:SF2">
    <property type="entry name" value="FAD:PROTEIN FMN TRANSFERASE"/>
    <property type="match status" value="1"/>
</dbReference>
<keyword evidence="5 11" id="KW-0808">Transferase</keyword>
<organism evidence="13 14">
    <name type="scientific">Albidovulum sediminicola</name>
    <dbReference type="NCBI Taxonomy" id="2984331"/>
    <lineage>
        <taxon>Bacteria</taxon>
        <taxon>Pseudomonadati</taxon>
        <taxon>Pseudomonadota</taxon>
        <taxon>Alphaproteobacteria</taxon>
        <taxon>Rhodobacterales</taxon>
        <taxon>Paracoccaceae</taxon>
        <taxon>Albidovulum</taxon>
    </lineage>
</organism>
<evidence type="ECO:0000256" key="8">
    <source>
        <dbReference type="ARBA" id="ARBA00022842"/>
    </source>
</evidence>
<proteinExistence type="inferred from homology"/>
<protein>
    <recommendedName>
        <fullName evidence="3 11">FAD:protein FMN transferase</fullName>
        <ecNumber evidence="2 11">2.7.1.180</ecNumber>
    </recommendedName>
    <alternativeName>
        <fullName evidence="9 11">Flavin transferase</fullName>
    </alternativeName>
</protein>
<dbReference type="InterPro" id="IPR024932">
    <property type="entry name" value="ApbE"/>
</dbReference>
<dbReference type="EMBL" id="JAOWLA010000013">
    <property type="protein sequence ID" value="MCV2865896.1"/>
    <property type="molecule type" value="Genomic_DNA"/>
</dbReference>
<evidence type="ECO:0000256" key="5">
    <source>
        <dbReference type="ARBA" id="ARBA00022679"/>
    </source>
</evidence>
<dbReference type="PIRSF" id="PIRSF006268">
    <property type="entry name" value="ApbE"/>
    <property type="match status" value="1"/>
</dbReference>
<accession>A0ABT2Z456</accession>
<evidence type="ECO:0000256" key="9">
    <source>
        <dbReference type="ARBA" id="ARBA00031306"/>
    </source>
</evidence>
<evidence type="ECO:0000256" key="2">
    <source>
        <dbReference type="ARBA" id="ARBA00011955"/>
    </source>
</evidence>
<dbReference type="InterPro" id="IPR003374">
    <property type="entry name" value="ApbE-like_sf"/>
</dbReference>
<comment type="similarity">
    <text evidence="11">Belongs to the ApbE family.</text>
</comment>
<comment type="cofactor">
    <cofactor evidence="1">
        <name>Mg(2+)</name>
        <dbReference type="ChEBI" id="CHEBI:18420"/>
    </cofactor>
</comment>
<dbReference type="Gene3D" id="3.10.520.10">
    <property type="entry name" value="ApbE-like domains"/>
    <property type="match status" value="1"/>
</dbReference>
<evidence type="ECO:0000256" key="6">
    <source>
        <dbReference type="ARBA" id="ARBA00022723"/>
    </source>
</evidence>
<keyword evidence="14" id="KW-1185">Reference proteome</keyword>
<keyword evidence="7 11" id="KW-0274">FAD</keyword>
<keyword evidence="6 11" id="KW-0479">Metal-binding</keyword>
<dbReference type="Pfam" id="PF02424">
    <property type="entry name" value="ApbE"/>
    <property type="match status" value="1"/>
</dbReference>
<gene>
    <name evidence="13" type="ORF">OE647_14300</name>
</gene>
<keyword evidence="12" id="KW-0732">Signal</keyword>
<evidence type="ECO:0000256" key="3">
    <source>
        <dbReference type="ARBA" id="ARBA00016337"/>
    </source>
</evidence>
<evidence type="ECO:0000256" key="10">
    <source>
        <dbReference type="ARBA" id="ARBA00048540"/>
    </source>
</evidence>
<reference evidence="13 14" key="1">
    <citation type="submission" date="2022-10" db="EMBL/GenBank/DDBJ databases">
        <title>Defluviimonas sp. nov., isolated from ocean surface water.</title>
        <authorList>
            <person name="He W."/>
            <person name="Wang L."/>
            <person name="Zhang D.-F."/>
        </authorList>
    </citation>
    <scope>NUCLEOTIDE SEQUENCE [LARGE SCALE GENOMIC DNA]</scope>
    <source>
        <strain evidence="13 14">WL0075</strain>
    </source>
</reference>
<dbReference type="SUPFAM" id="SSF143631">
    <property type="entry name" value="ApbE-like"/>
    <property type="match status" value="1"/>
</dbReference>
<evidence type="ECO:0000256" key="4">
    <source>
        <dbReference type="ARBA" id="ARBA00022630"/>
    </source>
</evidence>
<name>A0ABT2Z456_9RHOB</name>
<evidence type="ECO:0000313" key="13">
    <source>
        <dbReference type="EMBL" id="MCV2865896.1"/>
    </source>
</evidence>
<evidence type="ECO:0000256" key="7">
    <source>
        <dbReference type="ARBA" id="ARBA00022827"/>
    </source>
</evidence>
<comment type="catalytic activity">
    <reaction evidence="10 11">
        <text>L-threonyl-[protein] + FAD = FMN-L-threonyl-[protein] + AMP + H(+)</text>
        <dbReference type="Rhea" id="RHEA:36847"/>
        <dbReference type="Rhea" id="RHEA-COMP:11060"/>
        <dbReference type="Rhea" id="RHEA-COMP:11061"/>
        <dbReference type="ChEBI" id="CHEBI:15378"/>
        <dbReference type="ChEBI" id="CHEBI:30013"/>
        <dbReference type="ChEBI" id="CHEBI:57692"/>
        <dbReference type="ChEBI" id="CHEBI:74257"/>
        <dbReference type="ChEBI" id="CHEBI:456215"/>
        <dbReference type="EC" id="2.7.1.180"/>
    </reaction>
</comment>
<dbReference type="EC" id="2.7.1.180" evidence="2 11"/>
<keyword evidence="4 11" id="KW-0285">Flavoprotein</keyword>
<evidence type="ECO:0000256" key="1">
    <source>
        <dbReference type="ARBA" id="ARBA00001946"/>
    </source>
</evidence>
<dbReference type="GO" id="GO:0016740">
    <property type="term" value="F:transferase activity"/>
    <property type="evidence" value="ECO:0007669"/>
    <property type="project" value="UniProtKB-KW"/>
</dbReference>
<dbReference type="PANTHER" id="PTHR30040">
    <property type="entry name" value="THIAMINE BIOSYNTHESIS LIPOPROTEIN APBE"/>
    <property type="match status" value="1"/>
</dbReference>
<evidence type="ECO:0000313" key="14">
    <source>
        <dbReference type="Proteomes" id="UP001652503"/>
    </source>
</evidence>
<dbReference type="Proteomes" id="UP001652503">
    <property type="component" value="Unassembled WGS sequence"/>
</dbReference>
<feature type="chain" id="PRO_5046076242" description="FAD:protein FMN transferase" evidence="12">
    <location>
        <begin position="26"/>
        <end position="304"/>
    </location>
</feature>